<comment type="caution">
    <text evidence="1">The sequence shown here is derived from an EMBL/GenBank/DDBJ whole genome shotgun (WGS) entry which is preliminary data.</text>
</comment>
<evidence type="ECO:0000313" key="2">
    <source>
        <dbReference type="Proteomes" id="UP000652074"/>
    </source>
</evidence>
<name>A0ABX1MQM5_9RHOO</name>
<protein>
    <submittedName>
        <fullName evidence="1">Uncharacterized protein</fullName>
    </submittedName>
</protein>
<keyword evidence="2" id="KW-1185">Reference proteome</keyword>
<dbReference type="RefSeq" id="WP_169207578.1">
    <property type="nucleotide sequence ID" value="NZ_CP059560.1"/>
</dbReference>
<proteinExistence type="predicted"/>
<organism evidence="1 2">
    <name type="scientific">Aromatoleum petrolei</name>
    <dbReference type="NCBI Taxonomy" id="76116"/>
    <lineage>
        <taxon>Bacteria</taxon>
        <taxon>Pseudomonadati</taxon>
        <taxon>Pseudomonadota</taxon>
        <taxon>Betaproteobacteria</taxon>
        <taxon>Rhodocyclales</taxon>
        <taxon>Rhodocyclaceae</taxon>
        <taxon>Aromatoleum</taxon>
    </lineage>
</organism>
<dbReference type="EMBL" id="WTVR01000037">
    <property type="protein sequence ID" value="NMF90230.1"/>
    <property type="molecule type" value="Genomic_DNA"/>
</dbReference>
<evidence type="ECO:0000313" key="1">
    <source>
        <dbReference type="EMBL" id="NMF90230.1"/>
    </source>
</evidence>
<accession>A0ABX1MQM5</accession>
<dbReference type="Proteomes" id="UP000652074">
    <property type="component" value="Unassembled WGS sequence"/>
</dbReference>
<reference evidence="1 2" key="1">
    <citation type="submission" date="2019-12" db="EMBL/GenBank/DDBJ databases">
        <title>Comparative genomics gives insights into the taxonomy of the Azoarcus-Aromatoleum group and reveals separate origins of nif in the plant-associated Azoarcus and non-plant-associated Aromatoleum sub-groups.</title>
        <authorList>
            <person name="Lafos M."/>
            <person name="Maluk M."/>
            <person name="Batista M."/>
            <person name="Junghare M."/>
            <person name="Carmona M."/>
            <person name="Faoro H."/>
            <person name="Cruz L.M."/>
            <person name="Battistoni F."/>
            <person name="De Souza E."/>
            <person name="Pedrosa F."/>
            <person name="Chen W.-M."/>
            <person name="Poole P.S."/>
            <person name="Dixon R.A."/>
            <person name="James E.K."/>
        </authorList>
    </citation>
    <scope>NUCLEOTIDE SEQUENCE [LARGE SCALE GENOMIC DNA]</scope>
    <source>
        <strain evidence="1 2">ToN1</strain>
    </source>
</reference>
<gene>
    <name evidence="1" type="ORF">GPA26_17310</name>
</gene>
<sequence>MGNEGLVLRRGFIDFEEVYGDGWEDSQRNLYKYFVKSFGCRLIDAETAVPEDMVELLSQAKFRTRLRLSFAVNEDILILPEKYRCGFIGKGDLLTWASRSAPSPDESFTWNEHVSWLTIYYWYNRAPDGAYGSEWIANAKFIYLGSLAPLDEATRLDLIGKMRNCCESEERQ</sequence>